<feature type="chain" id="PRO_5039172158" description="Lipoprotein" evidence="2">
    <location>
        <begin position="20"/>
        <end position="88"/>
    </location>
</feature>
<gene>
    <name evidence="3" type="ORF">CAFE_15680</name>
</gene>
<name>A0A6N8HZB9_9FIRM</name>
<keyword evidence="2" id="KW-0732">Signal</keyword>
<dbReference type="EMBL" id="VWXL01000052">
    <property type="protein sequence ID" value="MVB10870.1"/>
    <property type="molecule type" value="Genomic_DNA"/>
</dbReference>
<evidence type="ECO:0008006" key="5">
    <source>
        <dbReference type="Google" id="ProtNLM"/>
    </source>
</evidence>
<proteinExistence type="predicted"/>
<dbReference type="AlphaFoldDB" id="A0A6N8HZB9"/>
<feature type="signal peptide" evidence="2">
    <location>
        <begin position="1"/>
        <end position="19"/>
    </location>
</feature>
<feature type="compositionally biased region" description="Low complexity" evidence="1">
    <location>
        <begin position="36"/>
        <end position="69"/>
    </location>
</feature>
<comment type="caution">
    <text evidence="3">The sequence shown here is derived from an EMBL/GenBank/DDBJ whole genome shotgun (WGS) entry which is preliminary data.</text>
</comment>
<evidence type="ECO:0000256" key="1">
    <source>
        <dbReference type="SAM" id="MobiDB-lite"/>
    </source>
</evidence>
<organism evidence="3 4">
    <name type="scientific">Caproicibacter fermentans</name>
    <dbReference type="NCBI Taxonomy" id="2576756"/>
    <lineage>
        <taxon>Bacteria</taxon>
        <taxon>Bacillati</taxon>
        <taxon>Bacillota</taxon>
        <taxon>Clostridia</taxon>
        <taxon>Eubacteriales</taxon>
        <taxon>Acutalibacteraceae</taxon>
        <taxon>Caproicibacter</taxon>
    </lineage>
</organism>
<reference evidence="3 4" key="1">
    <citation type="submission" date="2019-09" db="EMBL/GenBank/DDBJ databases">
        <title>Genome sequence of Clostridium sp. EA1.</title>
        <authorList>
            <person name="Poehlein A."/>
            <person name="Bengelsdorf F.R."/>
            <person name="Daniel R."/>
        </authorList>
    </citation>
    <scope>NUCLEOTIDE SEQUENCE [LARGE SCALE GENOMIC DNA]</scope>
    <source>
        <strain evidence="3 4">EA1</strain>
    </source>
</reference>
<accession>A0A6N8HZB9</accession>
<sequence length="88" mass="8708">MKATKFSAFCLSVFILTMAGCGTLNGGNAVSSGTGSAAENLSSESPSSGSSETSSAQSTVSQSLSGKSVSSKEDLSEKTSCFLLGASH</sequence>
<evidence type="ECO:0000313" key="4">
    <source>
        <dbReference type="Proteomes" id="UP000469440"/>
    </source>
</evidence>
<feature type="region of interest" description="Disordered" evidence="1">
    <location>
        <begin position="32"/>
        <end position="76"/>
    </location>
</feature>
<evidence type="ECO:0000313" key="3">
    <source>
        <dbReference type="EMBL" id="MVB10870.1"/>
    </source>
</evidence>
<evidence type="ECO:0000256" key="2">
    <source>
        <dbReference type="SAM" id="SignalP"/>
    </source>
</evidence>
<dbReference type="PROSITE" id="PS51257">
    <property type="entry name" value="PROKAR_LIPOPROTEIN"/>
    <property type="match status" value="1"/>
</dbReference>
<dbReference type="RefSeq" id="WP_139104065.1">
    <property type="nucleotide sequence ID" value="NZ_VWXL01000052.1"/>
</dbReference>
<keyword evidence="4" id="KW-1185">Reference proteome</keyword>
<protein>
    <recommendedName>
        <fullName evidence="5">Lipoprotein</fullName>
    </recommendedName>
</protein>
<dbReference type="Proteomes" id="UP000469440">
    <property type="component" value="Unassembled WGS sequence"/>
</dbReference>